<dbReference type="Ensembl" id="ENSAOCT00000029858.2">
    <property type="protein sequence ID" value="ENSAOCP00000010500.2"/>
    <property type="gene ID" value="ENSAOCG00000014742.2"/>
</dbReference>
<evidence type="ECO:0000256" key="2">
    <source>
        <dbReference type="ARBA" id="ARBA00022771"/>
    </source>
</evidence>
<reference evidence="9" key="2">
    <citation type="submission" date="2025-08" db="UniProtKB">
        <authorList>
            <consortium name="Ensembl"/>
        </authorList>
    </citation>
    <scope>IDENTIFICATION</scope>
</reference>
<dbReference type="Pfam" id="PF13445">
    <property type="entry name" value="zf-RING_UBOX"/>
    <property type="match status" value="1"/>
</dbReference>
<dbReference type="Gene3D" id="3.30.160.60">
    <property type="entry name" value="Classic Zinc Finger"/>
    <property type="match status" value="1"/>
</dbReference>
<evidence type="ECO:0000256" key="5">
    <source>
        <dbReference type="SAM" id="Coils"/>
    </source>
</evidence>
<dbReference type="PROSITE" id="PS50089">
    <property type="entry name" value="ZF_RING_2"/>
    <property type="match status" value="1"/>
</dbReference>
<dbReference type="SMART" id="SM00184">
    <property type="entry name" value="RING"/>
    <property type="match status" value="1"/>
</dbReference>
<evidence type="ECO:0000313" key="9">
    <source>
        <dbReference type="Ensembl" id="ENSAOCP00000010500.2"/>
    </source>
</evidence>
<dbReference type="GeneTree" id="ENSGT00940000164374"/>
<protein>
    <submittedName>
        <fullName evidence="9">Uncharacterized protein</fullName>
    </submittedName>
</protein>
<dbReference type="InterPro" id="IPR003877">
    <property type="entry name" value="SPRY_dom"/>
</dbReference>
<evidence type="ECO:0000256" key="6">
    <source>
        <dbReference type="SAM" id="MobiDB-lite"/>
    </source>
</evidence>
<feature type="region of interest" description="Disordered" evidence="6">
    <location>
        <begin position="72"/>
        <end position="103"/>
    </location>
</feature>
<proteinExistence type="predicted"/>
<evidence type="ECO:0000313" key="10">
    <source>
        <dbReference type="Proteomes" id="UP001501940"/>
    </source>
</evidence>
<evidence type="ECO:0000256" key="1">
    <source>
        <dbReference type="ARBA" id="ARBA00022723"/>
    </source>
</evidence>
<evidence type="ECO:0000256" key="4">
    <source>
        <dbReference type="PROSITE-ProRule" id="PRU00024"/>
    </source>
</evidence>
<dbReference type="PROSITE" id="PS50119">
    <property type="entry name" value="ZF_BBOX"/>
    <property type="match status" value="1"/>
</dbReference>
<dbReference type="InterPro" id="IPR000315">
    <property type="entry name" value="Znf_B-box"/>
</dbReference>
<dbReference type="Gene3D" id="3.30.40.10">
    <property type="entry name" value="Zinc/RING finger domain, C3HC4 (zinc finger)"/>
    <property type="match status" value="1"/>
</dbReference>
<feature type="coiled-coil region" evidence="5">
    <location>
        <begin position="192"/>
        <end position="219"/>
    </location>
</feature>
<dbReference type="AlphaFoldDB" id="A0A3Q1B947"/>
<name>A0A3Q1B947_AMPOC</name>
<dbReference type="PROSITE" id="PS00518">
    <property type="entry name" value="ZF_RING_1"/>
    <property type="match status" value="1"/>
</dbReference>
<organism evidence="9 10">
    <name type="scientific">Amphiprion ocellaris</name>
    <name type="common">Clown anemonefish</name>
    <dbReference type="NCBI Taxonomy" id="80972"/>
    <lineage>
        <taxon>Eukaryota</taxon>
        <taxon>Metazoa</taxon>
        <taxon>Chordata</taxon>
        <taxon>Craniata</taxon>
        <taxon>Vertebrata</taxon>
        <taxon>Euteleostomi</taxon>
        <taxon>Actinopterygii</taxon>
        <taxon>Neopterygii</taxon>
        <taxon>Teleostei</taxon>
        <taxon>Neoteleostei</taxon>
        <taxon>Acanthomorphata</taxon>
        <taxon>Ovalentaria</taxon>
        <taxon>Pomacentridae</taxon>
        <taxon>Amphiprion</taxon>
    </lineage>
</organism>
<evidence type="ECO:0000259" key="7">
    <source>
        <dbReference type="PROSITE" id="PS50089"/>
    </source>
</evidence>
<dbReference type="GO" id="GO:0008270">
    <property type="term" value="F:zinc ion binding"/>
    <property type="evidence" value="ECO:0007669"/>
    <property type="project" value="UniProtKB-KW"/>
</dbReference>
<dbReference type="Gene3D" id="2.60.120.920">
    <property type="match status" value="2"/>
</dbReference>
<keyword evidence="1" id="KW-0479">Metal-binding</keyword>
<dbReference type="InterPro" id="IPR043136">
    <property type="entry name" value="B30.2/SPRY_sf"/>
</dbReference>
<feature type="domain" description="RING-type" evidence="7">
    <location>
        <begin position="12"/>
        <end position="46"/>
    </location>
</feature>
<keyword evidence="5" id="KW-0175">Coiled coil</keyword>
<dbReference type="Pfam" id="PF00622">
    <property type="entry name" value="SPRY"/>
    <property type="match status" value="1"/>
</dbReference>
<dbReference type="InterPro" id="IPR017907">
    <property type="entry name" value="Znf_RING_CS"/>
</dbReference>
<dbReference type="InterPro" id="IPR013083">
    <property type="entry name" value="Znf_RING/FYVE/PHD"/>
</dbReference>
<dbReference type="Proteomes" id="UP001501940">
    <property type="component" value="Chromosome 8"/>
</dbReference>
<dbReference type="CDD" id="cd19800">
    <property type="entry name" value="Bbox2_xNF7-like"/>
    <property type="match status" value="1"/>
</dbReference>
<dbReference type="SUPFAM" id="SSF57850">
    <property type="entry name" value="RING/U-box"/>
    <property type="match status" value="1"/>
</dbReference>
<reference evidence="9 10" key="1">
    <citation type="submission" date="2022-01" db="EMBL/GenBank/DDBJ databases">
        <title>A chromosome-scale genome assembly of the false clownfish, Amphiprion ocellaris.</title>
        <authorList>
            <person name="Ryu T."/>
        </authorList>
    </citation>
    <scope>NUCLEOTIDE SEQUENCE [LARGE SCALE GENOMIC DNA]</scope>
</reference>
<dbReference type="Pfam" id="PF00643">
    <property type="entry name" value="zf-B_box"/>
    <property type="match status" value="1"/>
</dbReference>
<sequence>MASFMCYEDLTCSVCLSIFTDPVTLPCGHSFCRQCATEVHSCPQCRAALSAQARRLPTSVVLKNLAEKVREAEKMKEEGGSEKAREAEKMKEEGGSEKPEVPDLCPEHEEKLKLFCLTEQELACIICRDGDRHEGHKFKPIKEAAASLRKELETFVQHVLDDIHAIESLANTQREEITKTKEKSEQLITQIRSQFEEMHQFLQRREDEIKNELKHKEEDGIEKMSHSLNAIETTLSERKEMEVKATSVLKISDSEKFLKSWTEGKSMMTTKSLFRPRAKELQVVSTSLSLGPYESHLQFFMWKEMLQVIQPRAEQLSLRSNSTVLSVSDDGRSLFSAPQYAPQYKQAASFYPSGYRSSSYQPVMVDPDYPTSSSSTNYASSVTEFTSGQHYWEVEVGSRDYWELGLQDNSLRYDGKKYYALHQNKSRPLAFKGRPRKIGVYLNCSSKKLSFYDADNMKHIHTVSPDLTFMPVSAYFNIRHKEPDHNPITVCWY</sequence>
<dbReference type="InterPro" id="IPR050143">
    <property type="entry name" value="TRIM/RBCC"/>
</dbReference>
<dbReference type="PANTHER" id="PTHR24103">
    <property type="entry name" value="E3 UBIQUITIN-PROTEIN LIGASE TRIM"/>
    <property type="match status" value="1"/>
</dbReference>
<keyword evidence="10" id="KW-1185">Reference proteome</keyword>
<keyword evidence="3" id="KW-0862">Zinc</keyword>
<accession>A0A3Q1B947</accession>
<keyword evidence="2 4" id="KW-0863">Zinc-finger</keyword>
<reference evidence="9" key="3">
    <citation type="submission" date="2025-09" db="UniProtKB">
        <authorList>
            <consortium name="Ensembl"/>
        </authorList>
    </citation>
    <scope>IDENTIFICATION</scope>
</reference>
<evidence type="ECO:0000256" key="3">
    <source>
        <dbReference type="ARBA" id="ARBA00022833"/>
    </source>
</evidence>
<dbReference type="SUPFAM" id="SSF49899">
    <property type="entry name" value="Concanavalin A-like lectins/glucanases"/>
    <property type="match status" value="1"/>
</dbReference>
<dbReference type="InterPro" id="IPR013320">
    <property type="entry name" value="ConA-like_dom_sf"/>
</dbReference>
<dbReference type="SMART" id="SM00336">
    <property type="entry name" value="BBOX"/>
    <property type="match status" value="1"/>
</dbReference>
<dbReference type="InterPro" id="IPR001841">
    <property type="entry name" value="Znf_RING"/>
</dbReference>
<feature type="domain" description="B box-type" evidence="8">
    <location>
        <begin position="100"/>
        <end position="141"/>
    </location>
</feature>
<dbReference type="SUPFAM" id="SSF57845">
    <property type="entry name" value="B-box zinc-binding domain"/>
    <property type="match status" value="1"/>
</dbReference>
<evidence type="ECO:0000259" key="8">
    <source>
        <dbReference type="PROSITE" id="PS50119"/>
    </source>
</evidence>
<dbReference type="InterPro" id="IPR027370">
    <property type="entry name" value="Znf-RING_euk"/>
</dbReference>